<evidence type="ECO:0000313" key="9">
    <source>
        <dbReference type="EMBL" id="CAA9515606.1"/>
    </source>
</evidence>
<dbReference type="CDD" id="cd00495">
    <property type="entry name" value="Ribosomal_L25_TL5_CTC"/>
    <property type="match status" value="1"/>
</dbReference>
<accession>A0A6J4T7R9</accession>
<evidence type="ECO:0000256" key="4">
    <source>
        <dbReference type="ARBA" id="ARBA00023274"/>
    </source>
</evidence>
<organism evidence="9">
    <name type="scientific">uncultured Solirubrobacterales bacterium</name>
    <dbReference type="NCBI Taxonomy" id="768556"/>
    <lineage>
        <taxon>Bacteria</taxon>
        <taxon>Bacillati</taxon>
        <taxon>Actinomycetota</taxon>
        <taxon>Thermoleophilia</taxon>
        <taxon>Solirubrobacterales</taxon>
        <taxon>environmental samples</taxon>
    </lineage>
</organism>
<comment type="function">
    <text evidence="5">This is one of the proteins that binds to the 5S RNA in the ribosome where it forms part of the central protuberance.</text>
</comment>
<dbReference type="InterPro" id="IPR011035">
    <property type="entry name" value="Ribosomal_bL25/Gln-tRNA_synth"/>
</dbReference>
<protein>
    <recommendedName>
        <fullName evidence="5">Large ribosomal subunit protein bL25</fullName>
    </recommendedName>
    <alternativeName>
        <fullName evidence="5">General stress protein CTC</fullName>
    </alternativeName>
</protein>
<dbReference type="PANTHER" id="PTHR33284:SF1">
    <property type="entry name" value="RIBOSOMAL PROTEIN L25_GLN-TRNA SYNTHETASE, ANTI-CODON-BINDING DOMAIN-CONTAINING PROTEIN"/>
    <property type="match status" value="1"/>
</dbReference>
<evidence type="ECO:0000256" key="1">
    <source>
        <dbReference type="ARBA" id="ARBA00022730"/>
    </source>
</evidence>
<evidence type="ECO:0000259" key="8">
    <source>
        <dbReference type="Pfam" id="PF14693"/>
    </source>
</evidence>
<dbReference type="InterPro" id="IPR037121">
    <property type="entry name" value="Ribosomal_bL25_C"/>
</dbReference>
<dbReference type="Pfam" id="PF14693">
    <property type="entry name" value="Ribosomal_TL5_C"/>
    <property type="match status" value="1"/>
</dbReference>
<dbReference type="NCBIfam" id="TIGR00731">
    <property type="entry name" value="bL25_bact_ctc"/>
    <property type="match status" value="1"/>
</dbReference>
<keyword evidence="1 5" id="KW-0699">rRNA-binding</keyword>
<dbReference type="PANTHER" id="PTHR33284">
    <property type="entry name" value="RIBOSOMAL PROTEIN L25/GLN-TRNA SYNTHETASE, ANTI-CODON-BINDING DOMAIN-CONTAINING PROTEIN"/>
    <property type="match status" value="1"/>
</dbReference>
<dbReference type="InterPro" id="IPR020057">
    <property type="entry name" value="Ribosomal_bL25_b-dom"/>
</dbReference>
<dbReference type="Gene3D" id="2.170.120.20">
    <property type="entry name" value="Ribosomal protein L25, beta domain"/>
    <property type="match status" value="1"/>
</dbReference>
<dbReference type="HAMAP" id="MF_01334">
    <property type="entry name" value="Ribosomal_bL25_CTC"/>
    <property type="match status" value="1"/>
</dbReference>
<reference evidence="9" key="1">
    <citation type="submission" date="2020-02" db="EMBL/GenBank/DDBJ databases">
        <authorList>
            <person name="Meier V. D."/>
        </authorList>
    </citation>
    <scope>NUCLEOTIDE SEQUENCE</scope>
    <source>
        <strain evidence="9">AVDCRST_MAG17</strain>
    </source>
</reference>
<comment type="subunit">
    <text evidence="5">Part of the 50S ribosomal subunit; part of the 5S rRNA/L5/L18/L25 subcomplex. Contacts the 5S rRNA. Binds to the 5S rRNA independently of L5 and L18.</text>
</comment>
<evidence type="ECO:0000256" key="2">
    <source>
        <dbReference type="ARBA" id="ARBA00022884"/>
    </source>
</evidence>
<keyword evidence="3 5" id="KW-0689">Ribosomal protein</keyword>
<keyword evidence="2 5" id="KW-0694">RNA-binding</keyword>
<evidence type="ECO:0000259" key="7">
    <source>
        <dbReference type="Pfam" id="PF01386"/>
    </source>
</evidence>
<comment type="similarity">
    <text evidence="5">Belongs to the bacterial ribosomal protein bL25 family. CTC subfamily.</text>
</comment>
<dbReference type="GO" id="GO:0003735">
    <property type="term" value="F:structural constituent of ribosome"/>
    <property type="evidence" value="ECO:0007669"/>
    <property type="project" value="InterPro"/>
</dbReference>
<dbReference type="GO" id="GO:0008097">
    <property type="term" value="F:5S rRNA binding"/>
    <property type="evidence" value="ECO:0007669"/>
    <property type="project" value="InterPro"/>
</dbReference>
<feature type="domain" description="Large ribosomal subunit protein bL25 L25" evidence="7">
    <location>
        <begin position="9"/>
        <end position="94"/>
    </location>
</feature>
<dbReference type="InterPro" id="IPR020056">
    <property type="entry name" value="Rbsml_bL25/Gln-tRNA_synth_N"/>
</dbReference>
<evidence type="ECO:0000256" key="6">
    <source>
        <dbReference type="SAM" id="MobiDB-lite"/>
    </source>
</evidence>
<name>A0A6J4T7R9_9ACTN</name>
<proteinExistence type="inferred from homology"/>
<evidence type="ECO:0000256" key="5">
    <source>
        <dbReference type="HAMAP-Rule" id="MF_01334"/>
    </source>
</evidence>
<sequence>MADAQRPSLAVEERPEIGSRSSRRLRRAGWIPGIVYGVGADPVAFKVGERDLRLALQNPSAVLDLKVGSGKTLPVIVKDQQRHPVRDEVVHVDLLQVNLNQTIQSTVLVELEGAEDAPGVTEGGVLEQVTRELNIEALPTDIPETIVVDVSQMDAADTLSLSVVVAPEGVTFLDDPDETVIATITVPTQVDLPEEVEEETAIVGEEAVVTDVPATGEGQPSGGAPTEGEAGEGRGASTP</sequence>
<evidence type="ECO:0000256" key="3">
    <source>
        <dbReference type="ARBA" id="ARBA00022980"/>
    </source>
</evidence>
<dbReference type="Pfam" id="PF01386">
    <property type="entry name" value="Ribosomal_L25p"/>
    <property type="match status" value="1"/>
</dbReference>
<feature type="region of interest" description="Disordered" evidence="6">
    <location>
        <begin position="208"/>
        <end position="239"/>
    </location>
</feature>
<dbReference type="SUPFAM" id="SSF50715">
    <property type="entry name" value="Ribosomal protein L25-like"/>
    <property type="match status" value="1"/>
</dbReference>
<dbReference type="InterPro" id="IPR029751">
    <property type="entry name" value="Ribosomal_L25_dom"/>
</dbReference>
<dbReference type="InterPro" id="IPR001021">
    <property type="entry name" value="Ribosomal_bL25_long"/>
</dbReference>
<dbReference type="InterPro" id="IPR020930">
    <property type="entry name" value="Ribosomal_uL5_bac-type"/>
</dbReference>
<dbReference type="GO" id="GO:0006412">
    <property type="term" value="P:translation"/>
    <property type="evidence" value="ECO:0007669"/>
    <property type="project" value="UniProtKB-UniRule"/>
</dbReference>
<dbReference type="GO" id="GO:0022625">
    <property type="term" value="C:cytosolic large ribosomal subunit"/>
    <property type="evidence" value="ECO:0007669"/>
    <property type="project" value="TreeGrafter"/>
</dbReference>
<dbReference type="Gene3D" id="2.40.240.10">
    <property type="entry name" value="Ribosomal Protein L25, Chain P"/>
    <property type="match status" value="1"/>
</dbReference>
<keyword evidence="4 5" id="KW-0687">Ribonucleoprotein</keyword>
<dbReference type="EMBL" id="CADCVV010000185">
    <property type="protein sequence ID" value="CAA9515606.1"/>
    <property type="molecule type" value="Genomic_DNA"/>
</dbReference>
<feature type="domain" description="Large ribosomal subunit protein bL25 beta" evidence="8">
    <location>
        <begin position="103"/>
        <end position="187"/>
    </location>
</feature>
<gene>
    <name evidence="5" type="primary">rplY</name>
    <name evidence="5" type="synonym">ctc</name>
    <name evidence="9" type="ORF">AVDCRST_MAG17-2263</name>
</gene>
<dbReference type="AlphaFoldDB" id="A0A6J4T7R9"/>